<evidence type="ECO:0000259" key="4">
    <source>
        <dbReference type="PROSITE" id="PS51186"/>
    </source>
</evidence>
<keyword evidence="2 5" id="KW-0012">Acyltransferase</keyword>
<dbReference type="InterPro" id="IPR050832">
    <property type="entry name" value="Bact_Acetyltransf"/>
</dbReference>
<proteinExistence type="predicted"/>
<dbReference type="Gene3D" id="3.40.630.30">
    <property type="match status" value="1"/>
</dbReference>
<dbReference type="GeneID" id="303298959"/>
<comment type="caution">
    <text evidence="5">The sequence shown here is derived from an EMBL/GenBank/DDBJ whole genome shotgun (WGS) entry which is preliminary data.</text>
</comment>
<dbReference type="Proteomes" id="UP001595937">
    <property type="component" value="Unassembled WGS sequence"/>
</dbReference>
<keyword evidence="1 5" id="KW-0808">Transferase</keyword>
<feature type="domain" description="N-acetyltransferase" evidence="4">
    <location>
        <begin position="151"/>
        <end position="302"/>
    </location>
</feature>
<evidence type="ECO:0000256" key="1">
    <source>
        <dbReference type="ARBA" id="ARBA00022679"/>
    </source>
</evidence>
<organism evidence="5 6">
    <name type="scientific">Brachybacterium tyrofermentans</name>
    <dbReference type="NCBI Taxonomy" id="47848"/>
    <lineage>
        <taxon>Bacteria</taxon>
        <taxon>Bacillati</taxon>
        <taxon>Actinomycetota</taxon>
        <taxon>Actinomycetes</taxon>
        <taxon>Micrococcales</taxon>
        <taxon>Dermabacteraceae</taxon>
        <taxon>Brachybacterium</taxon>
    </lineage>
</organism>
<evidence type="ECO:0000256" key="2">
    <source>
        <dbReference type="ARBA" id="ARBA00023315"/>
    </source>
</evidence>
<dbReference type="InterPro" id="IPR056935">
    <property type="entry name" value="Rv0428c-like_C"/>
</dbReference>
<evidence type="ECO:0000313" key="5">
    <source>
        <dbReference type="EMBL" id="MFC5299693.1"/>
    </source>
</evidence>
<sequence length="302" mass="31283">MSSSRRSTSSRSPSRSSKGSTARSSGAGASRPLSGYRLVEALIAGWRPLQRLDVDGFALLRSRGITRRANSAVAVDAPSKVGALLAAVERIEGLVAMTGESASFRILDVHGPDQLDDLLAARGYDSTGHSELLELPLTGSLSAVPHPSAEIRTGALDEVWFDAAWSLAPREGDDARATMHDILAGTPSVQVVLRADGDSSDSDDGLAAGTPIAVGRAALVEAGKGTAAVLNMIAVHPQRRREGLGRAVSQTLLAIAAVQGASLALLEVETDNAAASALYRGLGFASRGAYHYRVGAPPTDRA</sequence>
<dbReference type="GO" id="GO:0016746">
    <property type="term" value="F:acyltransferase activity"/>
    <property type="evidence" value="ECO:0007669"/>
    <property type="project" value="UniProtKB-KW"/>
</dbReference>
<dbReference type="PROSITE" id="PS51186">
    <property type="entry name" value="GNAT"/>
    <property type="match status" value="1"/>
</dbReference>
<dbReference type="Pfam" id="PF24553">
    <property type="entry name" value="Rv0428c_C"/>
    <property type="match status" value="1"/>
</dbReference>
<dbReference type="PANTHER" id="PTHR43877">
    <property type="entry name" value="AMINOALKYLPHOSPHONATE N-ACETYLTRANSFERASE-RELATED-RELATED"/>
    <property type="match status" value="1"/>
</dbReference>
<gene>
    <name evidence="5" type="ORF">ACFPK8_19445</name>
</gene>
<accession>A0ABW0FL19</accession>
<dbReference type="RefSeq" id="WP_343926097.1">
    <property type="nucleotide sequence ID" value="NZ_BAAAIR010000050.1"/>
</dbReference>
<name>A0ABW0FL19_9MICO</name>
<dbReference type="CDD" id="cd04301">
    <property type="entry name" value="NAT_SF"/>
    <property type="match status" value="1"/>
</dbReference>
<dbReference type="InterPro" id="IPR000182">
    <property type="entry name" value="GNAT_dom"/>
</dbReference>
<keyword evidence="6" id="KW-1185">Reference proteome</keyword>
<evidence type="ECO:0000256" key="3">
    <source>
        <dbReference type="SAM" id="MobiDB-lite"/>
    </source>
</evidence>
<feature type="region of interest" description="Disordered" evidence="3">
    <location>
        <begin position="1"/>
        <end position="30"/>
    </location>
</feature>
<dbReference type="EMBL" id="JBHSLN010000089">
    <property type="protein sequence ID" value="MFC5299693.1"/>
    <property type="molecule type" value="Genomic_DNA"/>
</dbReference>
<evidence type="ECO:0000313" key="6">
    <source>
        <dbReference type="Proteomes" id="UP001595937"/>
    </source>
</evidence>
<reference evidence="6" key="1">
    <citation type="journal article" date="2019" name="Int. J. Syst. Evol. Microbiol.">
        <title>The Global Catalogue of Microorganisms (GCM) 10K type strain sequencing project: providing services to taxonomists for standard genome sequencing and annotation.</title>
        <authorList>
            <consortium name="The Broad Institute Genomics Platform"/>
            <consortium name="The Broad Institute Genome Sequencing Center for Infectious Disease"/>
            <person name="Wu L."/>
            <person name="Ma J."/>
        </authorList>
    </citation>
    <scope>NUCLEOTIDE SEQUENCE [LARGE SCALE GENOMIC DNA]</scope>
    <source>
        <strain evidence="6">CGMCC 1.16455</strain>
    </source>
</reference>
<dbReference type="SUPFAM" id="SSF55729">
    <property type="entry name" value="Acyl-CoA N-acyltransferases (Nat)"/>
    <property type="match status" value="1"/>
</dbReference>
<dbReference type="EC" id="2.3.1.-" evidence="5"/>
<protein>
    <submittedName>
        <fullName evidence="5">GNAT family N-acetyltransferase</fullName>
        <ecNumber evidence="5">2.3.1.-</ecNumber>
    </submittedName>
</protein>
<dbReference type="InterPro" id="IPR016181">
    <property type="entry name" value="Acyl_CoA_acyltransferase"/>
</dbReference>